<feature type="transmembrane region" description="Helical" evidence="1">
    <location>
        <begin position="375"/>
        <end position="396"/>
    </location>
</feature>
<organism evidence="3 4">
    <name type="scientific">Strongyloides venezuelensis</name>
    <name type="common">Threadworm</name>
    <dbReference type="NCBI Taxonomy" id="75913"/>
    <lineage>
        <taxon>Eukaryota</taxon>
        <taxon>Metazoa</taxon>
        <taxon>Ecdysozoa</taxon>
        <taxon>Nematoda</taxon>
        <taxon>Chromadorea</taxon>
        <taxon>Rhabditida</taxon>
        <taxon>Tylenchina</taxon>
        <taxon>Panagrolaimomorpha</taxon>
        <taxon>Strongyloidoidea</taxon>
        <taxon>Strongyloididae</taxon>
        <taxon>Strongyloides</taxon>
    </lineage>
</organism>
<keyword evidence="1" id="KW-1133">Transmembrane helix</keyword>
<dbReference type="WBParaSite" id="SVE_0642600.1">
    <property type="protein sequence ID" value="SVE_0642600.1"/>
    <property type="gene ID" value="SVE_0642600"/>
</dbReference>
<evidence type="ECO:0000313" key="4">
    <source>
        <dbReference type="WBParaSite" id="SVE_0642600.1"/>
    </source>
</evidence>
<reference evidence="4" key="2">
    <citation type="submission" date="2015-08" db="UniProtKB">
        <authorList>
            <consortium name="WormBaseParasite"/>
        </authorList>
    </citation>
    <scope>IDENTIFICATION</scope>
</reference>
<dbReference type="InterPro" id="IPR019430">
    <property type="entry name" value="7TM_GPCR_serpentine_rcpt_Srx"/>
</dbReference>
<feature type="domain" description="7TM GPCR serpentine receptor class x (Srx)" evidence="2">
    <location>
        <begin position="270"/>
        <end position="456"/>
    </location>
</feature>
<feature type="transmembrane region" description="Helical" evidence="1">
    <location>
        <begin position="498"/>
        <end position="522"/>
    </location>
</feature>
<feature type="transmembrane region" description="Helical" evidence="1">
    <location>
        <begin position="240"/>
        <end position="264"/>
    </location>
</feature>
<keyword evidence="3" id="KW-1185">Reference proteome</keyword>
<feature type="transmembrane region" description="Helical" evidence="1">
    <location>
        <begin position="210"/>
        <end position="228"/>
    </location>
</feature>
<dbReference type="AlphaFoldDB" id="A0A0K0FC62"/>
<reference evidence="3" key="1">
    <citation type="submission" date="2014-07" db="EMBL/GenBank/DDBJ databases">
        <authorList>
            <person name="Martin A.A"/>
            <person name="De Silva N."/>
        </authorList>
    </citation>
    <scope>NUCLEOTIDE SEQUENCE</scope>
</reference>
<keyword evidence="1" id="KW-0472">Membrane</keyword>
<protein>
    <submittedName>
        <fullName evidence="4">7TM_GPCR_Srx domain-containing protein</fullName>
    </submittedName>
</protein>
<sequence>MNSTTKCFQEEFMNFFNSISSLTISFHKIPKEKYHNTPLPLMRHHGVASFIQQLCHLVTSIRTIFFMRWRPIIVEIIGAILESSFLCGVAFILVLSLNRCDLMYNYKFFPSMPRKKFYSIATILCYAYFCLMMIFFLLPNYRLTFDLYFFEWDFAGDMCSAYYGFLVKKWAVYIPLIASFILYVLTFYKIIYLRSLKQKSTYLYPEDIKIIINVIISYVFTIAVELFWNGELFNIYETQVGALIPHIMYIIISGANTTFTLFTVRDIRKSVSGMCCSKSIISSFHKIPKKRFNNSPLPLMRHHSILSFIQQLCHSMISIRTIFYMRWIPIFIEIIGAILEAAYLGSILFILVMSLNRCDLMYNYKFFPSVQRKKFYSIAAIFCYVYSCLMLIFFSLPDNRFTFSFKYYEWNFVKYDCSTYSAYVIEVWAVYGVLILSFILYVLTFSRIIYLRSLKKKATYFYPEDINLIIHLLICYVLLIVNEIFWNAHYFNIYETQLGALIPHLVFIIISGANTTFSLFFVRDLRKSVFGRCQSKSIIEAFKFENFHIKV</sequence>
<feature type="transmembrane region" description="Helical" evidence="1">
    <location>
        <begin position="170"/>
        <end position="190"/>
    </location>
</feature>
<dbReference type="Proteomes" id="UP000035680">
    <property type="component" value="Unassembled WGS sequence"/>
</dbReference>
<feature type="transmembrane region" description="Helical" evidence="1">
    <location>
        <begin position="72"/>
        <end position="97"/>
    </location>
</feature>
<feature type="transmembrane region" description="Helical" evidence="1">
    <location>
        <begin position="330"/>
        <end position="355"/>
    </location>
</feature>
<keyword evidence="1" id="KW-0812">Transmembrane</keyword>
<dbReference type="Pfam" id="PF10328">
    <property type="entry name" value="7TM_GPCR_Srx"/>
    <property type="match status" value="1"/>
</dbReference>
<feature type="transmembrane region" description="Helical" evidence="1">
    <location>
        <begin position="466"/>
        <end position="486"/>
    </location>
</feature>
<accession>A0A0K0FC62</accession>
<evidence type="ECO:0000313" key="3">
    <source>
        <dbReference type="Proteomes" id="UP000035680"/>
    </source>
</evidence>
<name>A0A0K0FC62_STRVS</name>
<evidence type="ECO:0000259" key="2">
    <source>
        <dbReference type="Pfam" id="PF10328"/>
    </source>
</evidence>
<proteinExistence type="predicted"/>
<evidence type="ECO:0000256" key="1">
    <source>
        <dbReference type="SAM" id="Phobius"/>
    </source>
</evidence>
<feature type="transmembrane region" description="Helical" evidence="1">
    <location>
        <begin position="117"/>
        <end position="138"/>
    </location>
</feature>
<feature type="transmembrane region" description="Helical" evidence="1">
    <location>
        <begin position="420"/>
        <end position="445"/>
    </location>
</feature>